<keyword evidence="4" id="KW-0233">DNA recombination</keyword>
<dbReference type="CDD" id="cd01189">
    <property type="entry name" value="INT_ICEBs1_C_like"/>
    <property type="match status" value="1"/>
</dbReference>
<proteinExistence type="inferred from homology"/>
<dbReference type="Gene3D" id="1.10.150.130">
    <property type="match status" value="1"/>
</dbReference>
<evidence type="ECO:0000256" key="2">
    <source>
        <dbReference type="ARBA" id="ARBA00022908"/>
    </source>
</evidence>
<dbReference type="AlphaFoldDB" id="A0A2V4B9G1"/>
<organism evidence="5 6">
    <name type="scientific">Prauserella muralis</name>
    <dbReference type="NCBI Taxonomy" id="588067"/>
    <lineage>
        <taxon>Bacteria</taxon>
        <taxon>Bacillati</taxon>
        <taxon>Actinomycetota</taxon>
        <taxon>Actinomycetes</taxon>
        <taxon>Pseudonocardiales</taxon>
        <taxon>Pseudonocardiaceae</taxon>
        <taxon>Prauserella</taxon>
    </lineage>
</organism>
<name>A0A2V4B9G1_9PSEU</name>
<accession>A0A2V4B9G1</accession>
<dbReference type="InterPro" id="IPR010998">
    <property type="entry name" value="Integrase_recombinase_N"/>
</dbReference>
<dbReference type="PROSITE" id="PS51900">
    <property type="entry name" value="CB"/>
    <property type="match status" value="1"/>
</dbReference>
<dbReference type="InterPro" id="IPR002104">
    <property type="entry name" value="Integrase_catalytic"/>
</dbReference>
<keyword evidence="3" id="KW-0238">DNA-binding</keyword>
<keyword evidence="6" id="KW-1185">Reference proteome</keyword>
<dbReference type="EMBL" id="MASW01000001">
    <property type="protein sequence ID" value="PXY31681.1"/>
    <property type="molecule type" value="Genomic_DNA"/>
</dbReference>
<comment type="similarity">
    <text evidence="1">Belongs to the 'phage' integrase family.</text>
</comment>
<gene>
    <name evidence="5" type="ORF">BAY60_04780</name>
</gene>
<dbReference type="PANTHER" id="PTHR30629">
    <property type="entry name" value="PROPHAGE INTEGRASE"/>
    <property type="match status" value="1"/>
</dbReference>
<dbReference type="Proteomes" id="UP000249915">
    <property type="component" value="Unassembled WGS sequence"/>
</dbReference>
<dbReference type="Pfam" id="PF00589">
    <property type="entry name" value="Phage_integrase"/>
    <property type="match status" value="1"/>
</dbReference>
<dbReference type="PROSITE" id="PS51898">
    <property type="entry name" value="TYR_RECOMBINASE"/>
    <property type="match status" value="1"/>
</dbReference>
<dbReference type="PANTHER" id="PTHR30629:SF2">
    <property type="entry name" value="PROPHAGE INTEGRASE INTS-RELATED"/>
    <property type="match status" value="1"/>
</dbReference>
<dbReference type="InterPro" id="IPR013762">
    <property type="entry name" value="Integrase-like_cat_sf"/>
</dbReference>
<dbReference type="InterPro" id="IPR050808">
    <property type="entry name" value="Phage_Integrase"/>
</dbReference>
<comment type="caution">
    <text evidence="5">The sequence shown here is derived from an EMBL/GenBank/DDBJ whole genome shotgun (WGS) entry which is preliminary data.</text>
</comment>
<evidence type="ECO:0000256" key="3">
    <source>
        <dbReference type="ARBA" id="ARBA00023125"/>
    </source>
</evidence>
<dbReference type="GO" id="GO:0003677">
    <property type="term" value="F:DNA binding"/>
    <property type="evidence" value="ECO:0007669"/>
    <property type="project" value="UniProtKB-UniRule"/>
</dbReference>
<dbReference type="Gene3D" id="1.10.443.10">
    <property type="entry name" value="Intergrase catalytic core"/>
    <property type="match status" value="1"/>
</dbReference>
<dbReference type="OrthoDB" id="3175606at2"/>
<dbReference type="GO" id="GO:0015074">
    <property type="term" value="P:DNA integration"/>
    <property type="evidence" value="ECO:0007669"/>
    <property type="project" value="UniProtKB-KW"/>
</dbReference>
<reference evidence="5 6" key="1">
    <citation type="submission" date="2016-07" db="EMBL/GenBank/DDBJ databases">
        <title>Draft genome sequence of Prauserella muralis DSM 45305, isolated from a mould-covered wall in an indoor environment.</title>
        <authorList>
            <person name="Ruckert C."/>
            <person name="Albersmeier A."/>
            <person name="Jiang C.-L."/>
            <person name="Jiang Y."/>
            <person name="Kalinowski J."/>
            <person name="Schneider O."/>
            <person name="Winkler A."/>
            <person name="Zotchev S.B."/>
        </authorList>
    </citation>
    <scope>NUCLEOTIDE SEQUENCE [LARGE SCALE GENOMIC DNA]</scope>
    <source>
        <strain evidence="5 6">DSM 45305</strain>
    </source>
</reference>
<evidence type="ECO:0000256" key="1">
    <source>
        <dbReference type="ARBA" id="ARBA00008857"/>
    </source>
</evidence>
<dbReference type="InterPro" id="IPR044068">
    <property type="entry name" value="CB"/>
</dbReference>
<dbReference type="InterPro" id="IPR011010">
    <property type="entry name" value="DNA_brk_join_enz"/>
</dbReference>
<evidence type="ECO:0000313" key="6">
    <source>
        <dbReference type="Proteomes" id="UP000249915"/>
    </source>
</evidence>
<protein>
    <submittedName>
        <fullName evidence="5">Integrase</fullName>
    </submittedName>
</protein>
<keyword evidence="2" id="KW-0229">DNA integration</keyword>
<evidence type="ECO:0000256" key="4">
    <source>
        <dbReference type="ARBA" id="ARBA00023172"/>
    </source>
</evidence>
<sequence>MTKRRSRGDGGLFWEESRQRWRAEITIGYSPSGKRRTRRSYAKTKTEAQSKLRDMRRELEEGVTEDRRYTVAQAVQDFLKYGLPRRSIGTVDKLTTLANKHIIADLGARKLRELSPEDVDQWLAGKAEVLSTRSLREVLSLLRRSIARAQKREKVRRNVVLLCEIPEGRPGRPSKSLTLAQAEAVLRAAEGTPMRAYIVVSLLTGARTEEMRALAWSHVDLVGKPDADPPVPPHMMVWRSVREHGDTKTKKSRRSLALPQRCVEALRAHQGKQAYLRRLAGDRWKETGLVFSSAVGTELDAANVRRAFRKVLDKAGLVAKDWTPRELRHSFVSLLSDSGMPIEQISRLMGHNGTAVTELVYRHQLRPVVEHGAEAMDRIFAGPEGDRAA</sequence>
<dbReference type="SUPFAM" id="SSF56349">
    <property type="entry name" value="DNA breaking-rejoining enzymes"/>
    <property type="match status" value="1"/>
</dbReference>
<evidence type="ECO:0000313" key="5">
    <source>
        <dbReference type="EMBL" id="PXY31681.1"/>
    </source>
</evidence>
<dbReference type="GO" id="GO:0006310">
    <property type="term" value="P:DNA recombination"/>
    <property type="evidence" value="ECO:0007669"/>
    <property type="project" value="UniProtKB-KW"/>
</dbReference>